<evidence type="ECO:0000259" key="3">
    <source>
        <dbReference type="Pfam" id="PF13439"/>
    </source>
</evidence>
<dbReference type="Pfam" id="PF13439">
    <property type="entry name" value="Glyco_transf_4"/>
    <property type="match status" value="1"/>
</dbReference>
<gene>
    <name evidence="4" type="ORF">GX888_01165</name>
</gene>
<proteinExistence type="predicted"/>
<dbReference type="Proteomes" id="UP000564033">
    <property type="component" value="Unassembled WGS sequence"/>
</dbReference>
<organism evidence="4 5">
    <name type="scientific">Candidatus Dojkabacteria bacterium</name>
    <dbReference type="NCBI Taxonomy" id="2099670"/>
    <lineage>
        <taxon>Bacteria</taxon>
        <taxon>Candidatus Dojkabacteria</taxon>
    </lineage>
</organism>
<dbReference type="CDD" id="cd03809">
    <property type="entry name" value="GT4_MtfB-like"/>
    <property type="match status" value="1"/>
</dbReference>
<dbReference type="SUPFAM" id="SSF53756">
    <property type="entry name" value="UDP-Glycosyltransferase/glycogen phosphorylase"/>
    <property type="match status" value="1"/>
</dbReference>
<dbReference type="EMBL" id="JAAZIL010000031">
    <property type="protein sequence ID" value="NLZ24347.1"/>
    <property type="molecule type" value="Genomic_DNA"/>
</dbReference>
<keyword evidence="1 4" id="KW-0808">Transferase</keyword>
<evidence type="ECO:0000313" key="5">
    <source>
        <dbReference type="Proteomes" id="UP000564033"/>
    </source>
</evidence>
<dbReference type="GO" id="GO:0016757">
    <property type="term" value="F:glycosyltransferase activity"/>
    <property type="evidence" value="ECO:0007669"/>
    <property type="project" value="InterPro"/>
</dbReference>
<dbReference type="PANTHER" id="PTHR46401">
    <property type="entry name" value="GLYCOSYLTRANSFERASE WBBK-RELATED"/>
    <property type="match status" value="1"/>
</dbReference>
<feature type="domain" description="Glycosyl transferase family 1" evidence="2">
    <location>
        <begin position="204"/>
        <end position="370"/>
    </location>
</feature>
<feature type="domain" description="Glycosyltransferase subfamily 4-like N-terminal" evidence="3">
    <location>
        <begin position="18"/>
        <end position="180"/>
    </location>
</feature>
<dbReference type="Gene3D" id="3.40.50.2000">
    <property type="entry name" value="Glycogen Phosphorylase B"/>
    <property type="match status" value="2"/>
</dbReference>
<accession>A0A847VDD3</accession>
<evidence type="ECO:0000313" key="4">
    <source>
        <dbReference type="EMBL" id="NLZ24347.1"/>
    </source>
</evidence>
<dbReference type="InterPro" id="IPR001296">
    <property type="entry name" value="Glyco_trans_1"/>
</dbReference>
<sequence length="391" mass="45276">MHLIIDCTTTQNQLKHHGIGQYTKQIVSRLLGMDVDITLLMFDGDSTLDPYIDKEKVEICRLGEVRASDYKNILLYHTKILPVIKKLRKEDSIYFCPYFWIGLPSRHIPTVLMVHDFILPIFNIYSERGVVQNLFKRALYWLEMYKAKYCSAIITNSKYTAKDFRKYFPNYPSKRIYPIHLDGQLEESKDIEGWDSTLPRDYKERGYFIYMGGTLAKSKNSDGVVRGYREFLVKLNHSSRAPYLVIAGKGFTKENDKEVARFKDRIKCLGLKSSVVFTGFYEDKHTKPLLSNSISFIHLSLYEGFGISVIEAMRSNTPVIVHNGSCYPEVVGKAGLLVDGNNPKEVGDAMYRIYSNEELRESFVERGQERAERYSWDRAAERTYKVFMKGL</sequence>
<dbReference type="AlphaFoldDB" id="A0A847VDD3"/>
<evidence type="ECO:0000259" key="2">
    <source>
        <dbReference type="Pfam" id="PF00534"/>
    </source>
</evidence>
<protein>
    <submittedName>
        <fullName evidence="4">Glycosyltransferase family 4 protein</fullName>
    </submittedName>
</protein>
<comment type="caution">
    <text evidence="4">The sequence shown here is derived from an EMBL/GenBank/DDBJ whole genome shotgun (WGS) entry which is preliminary data.</text>
</comment>
<evidence type="ECO:0000256" key="1">
    <source>
        <dbReference type="ARBA" id="ARBA00022679"/>
    </source>
</evidence>
<dbReference type="InterPro" id="IPR028098">
    <property type="entry name" value="Glyco_trans_4-like_N"/>
</dbReference>
<name>A0A847VDD3_9BACT</name>
<dbReference type="PANTHER" id="PTHR46401:SF2">
    <property type="entry name" value="GLYCOSYLTRANSFERASE WBBK-RELATED"/>
    <property type="match status" value="1"/>
</dbReference>
<reference evidence="4 5" key="1">
    <citation type="journal article" date="2020" name="Biotechnol. Biofuels">
        <title>New insights from the biogas microbiome by comprehensive genome-resolved metagenomics of nearly 1600 species originating from multiple anaerobic digesters.</title>
        <authorList>
            <person name="Campanaro S."/>
            <person name="Treu L."/>
            <person name="Rodriguez-R L.M."/>
            <person name="Kovalovszki A."/>
            <person name="Ziels R.M."/>
            <person name="Maus I."/>
            <person name="Zhu X."/>
            <person name="Kougias P.G."/>
            <person name="Basile A."/>
            <person name="Luo G."/>
            <person name="Schluter A."/>
            <person name="Konstantinidis K.T."/>
            <person name="Angelidaki I."/>
        </authorList>
    </citation>
    <scope>NUCLEOTIDE SEQUENCE [LARGE SCALE GENOMIC DNA]</scope>
    <source>
        <strain evidence="4">AS19jrsBPTG_9</strain>
    </source>
</reference>
<dbReference type="Pfam" id="PF00534">
    <property type="entry name" value="Glycos_transf_1"/>
    <property type="match status" value="1"/>
</dbReference>